<reference evidence="9" key="1">
    <citation type="journal article" date="2011" name="PLoS ONE">
        <title>A deep insight into the sialotranscriptome of the gulf coast tick, Amblyomma maculatum.</title>
        <authorList>
            <person name="Karim S."/>
            <person name="Singh P."/>
            <person name="Ribeiro J.M."/>
        </authorList>
    </citation>
    <scope>NUCLEOTIDE SEQUENCE</scope>
    <source>
        <tissue evidence="9">Salivary gland</tissue>
    </source>
</reference>
<evidence type="ECO:0000256" key="4">
    <source>
        <dbReference type="ARBA" id="ARBA00022737"/>
    </source>
</evidence>
<dbReference type="GO" id="GO:0004867">
    <property type="term" value="F:serine-type endopeptidase inhibitor activity"/>
    <property type="evidence" value="ECO:0007669"/>
    <property type="project" value="UniProtKB-KW"/>
</dbReference>
<keyword evidence="2" id="KW-0964">Secreted</keyword>
<feature type="chain" id="PRO_5003446985" description="BPTI/Kunitz inhibitor domain-containing protein" evidence="7">
    <location>
        <begin position="32"/>
        <end position="108"/>
    </location>
</feature>
<protein>
    <recommendedName>
        <fullName evidence="8">BPTI/Kunitz inhibitor domain-containing protein</fullName>
    </recommendedName>
</protein>
<accession>G3MHR8</accession>
<dbReference type="EMBL" id="JO841419">
    <property type="protein sequence ID" value="AEO33036.1"/>
    <property type="molecule type" value="mRNA"/>
</dbReference>
<dbReference type="InterPro" id="IPR002223">
    <property type="entry name" value="Kunitz_BPTI"/>
</dbReference>
<evidence type="ECO:0000259" key="8">
    <source>
        <dbReference type="PROSITE" id="PS50279"/>
    </source>
</evidence>
<organism evidence="9">
    <name type="scientific">Amblyomma maculatum</name>
    <name type="common">Gulf Coast tick</name>
    <dbReference type="NCBI Taxonomy" id="34609"/>
    <lineage>
        <taxon>Eukaryota</taxon>
        <taxon>Metazoa</taxon>
        <taxon>Ecdysozoa</taxon>
        <taxon>Arthropoda</taxon>
        <taxon>Chelicerata</taxon>
        <taxon>Arachnida</taxon>
        <taxon>Acari</taxon>
        <taxon>Parasitiformes</taxon>
        <taxon>Ixodida</taxon>
        <taxon>Ixodoidea</taxon>
        <taxon>Ixodidae</taxon>
        <taxon>Amblyomminae</taxon>
        <taxon>Amblyomma</taxon>
    </lineage>
</organism>
<dbReference type="PROSITE" id="PS50279">
    <property type="entry name" value="BPTI_KUNITZ_2"/>
    <property type="match status" value="1"/>
</dbReference>
<dbReference type="GO" id="GO:0005615">
    <property type="term" value="C:extracellular space"/>
    <property type="evidence" value="ECO:0007669"/>
    <property type="project" value="TreeGrafter"/>
</dbReference>
<keyword evidence="3" id="KW-0646">Protease inhibitor</keyword>
<keyword evidence="7" id="KW-0732">Signal</keyword>
<dbReference type="PROSITE" id="PS00280">
    <property type="entry name" value="BPTI_KUNITZ_1"/>
    <property type="match status" value="1"/>
</dbReference>
<evidence type="ECO:0000256" key="3">
    <source>
        <dbReference type="ARBA" id="ARBA00022690"/>
    </source>
</evidence>
<feature type="signal peptide" evidence="7">
    <location>
        <begin position="1"/>
        <end position="31"/>
    </location>
</feature>
<dbReference type="PRINTS" id="PR00759">
    <property type="entry name" value="BASICPTASE"/>
</dbReference>
<keyword evidence="6" id="KW-1015">Disulfide bond</keyword>
<keyword evidence="5" id="KW-0722">Serine protease inhibitor</keyword>
<evidence type="ECO:0000256" key="6">
    <source>
        <dbReference type="ARBA" id="ARBA00023157"/>
    </source>
</evidence>
<keyword evidence="4" id="KW-0677">Repeat</keyword>
<dbReference type="SMART" id="SM00131">
    <property type="entry name" value="KU"/>
    <property type="match status" value="1"/>
</dbReference>
<dbReference type="Pfam" id="PF00014">
    <property type="entry name" value="Kunitz_BPTI"/>
    <property type="match status" value="1"/>
</dbReference>
<evidence type="ECO:0000256" key="2">
    <source>
        <dbReference type="ARBA" id="ARBA00022525"/>
    </source>
</evidence>
<dbReference type="PANTHER" id="PTHR10083:SF374">
    <property type="entry name" value="BPTI_KUNITZ INHIBITOR DOMAIN-CONTAINING PROTEIN"/>
    <property type="match status" value="1"/>
</dbReference>
<comment type="subcellular location">
    <subcellularLocation>
        <location evidence="1">Secreted</location>
    </subcellularLocation>
</comment>
<name>G3MHR8_AMBMU</name>
<evidence type="ECO:0000313" key="9">
    <source>
        <dbReference type="EMBL" id="AEO33036.1"/>
    </source>
</evidence>
<evidence type="ECO:0000256" key="5">
    <source>
        <dbReference type="ARBA" id="ARBA00022900"/>
    </source>
</evidence>
<feature type="non-terminal residue" evidence="9">
    <location>
        <position position="1"/>
    </location>
</feature>
<dbReference type="Gene3D" id="4.10.410.10">
    <property type="entry name" value="Pancreatic trypsin inhibitor Kunitz domain"/>
    <property type="match status" value="1"/>
</dbReference>
<sequence>FSGSNPERLSINMAKLVLVLLLLALLSVACCERLFNPQGDQPRPAPECRLRRDRGPCKQRLTRYFYNTRNGRCERFIYGGCRGNRNNFASTGECFEKCKPFRGEVAFG</sequence>
<feature type="domain" description="BPTI/Kunitz inhibitor" evidence="8">
    <location>
        <begin position="48"/>
        <end position="98"/>
    </location>
</feature>
<evidence type="ECO:0000256" key="1">
    <source>
        <dbReference type="ARBA" id="ARBA00004613"/>
    </source>
</evidence>
<dbReference type="CDD" id="cd00109">
    <property type="entry name" value="Kunitz-type"/>
    <property type="match status" value="1"/>
</dbReference>
<dbReference type="InterPro" id="IPR020901">
    <property type="entry name" value="Prtase_inh_Kunz-CS"/>
</dbReference>
<dbReference type="InterPro" id="IPR050098">
    <property type="entry name" value="TFPI/VKTCI-like"/>
</dbReference>
<dbReference type="AlphaFoldDB" id="G3MHR8"/>
<proteinExistence type="evidence at transcript level"/>
<dbReference type="InterPro" id="IPR036880">
    <property type="entry name" value="Kunitz_BPTI_sf"/>
</dbReference>
<dbReference type="SUPFAM" id="SSF57362">
    <property type="entry name" value="BPTI-like"/>
    <property type="match status" value="1"/>
</dbReference>
<evidence type="ECO:0000256" key="7">
    <source>
        <dbReference type="SAM" id="SignalP"/>
    </source>
</evidence>
<dbReference type="FunFam" id="4.10.410.10:FF:000020">
    <property type="entry name" value="Collagen, type VI, alpha 3"/>
    <property type="match status" value="1"/>
</dbReference>
<dbReference type="PANTHER" id="PTHR10083">
    <property type="entry name" value="KUNITZ-TYPE PROTEASE INHIBITOR-RELATED"/>
    <property type="match status" value="1"/>
</dbReference>